<dbReference type="Proteomes" id="UP000051160">
    <property type="component" value="Unassembled WGS sequence"/>
</dbReference>
<dbReference type="InterPro" id="IPR036291">
    <property type="entry name" value="NAD(P)-bd_dom_sf"/>
</dbReference>
<dbReference type="Gene3D" id="3.40.50.720">
    <property type="entry name" value="NAD(P)-binding Rossmann-like Domain"/>
    <property type="match status" value="1"/>
</dbReference>
<dbReference type="EMBL" id="AZEE01000029">
    <property type="protein sequence ID" value="KRK97484.1"/>
    <property type="molecule type" value="Genomic_DNA"/>
</dbReference>
<dbReference type="AlphaFoldDB" id="A0A0R1LNL2"/>
<organism evidence="2 3">
    <name type="scientific">Secundilactobacillus odoratitofui DSM 19909 = JCM 15043</name>
    <dbReference type="NCBI Taxonomy" id="1423776"/>
    <lineage>
        <taxon>Bacteria</taxon>
        <taxon>Bacillati</taxon>
        <taxon>Bacillota</taxon>
        <taxon>Bacilli</taxon>
        <taxon>Lactobacillales</taxon>
        <taxon>Lactobacillaceae</taxon>
        <taxon>Secundilactobacillus</taxon>
    </lineage>
</organism>
<keyword evidence="3" id="KW-1185">Reference proteome</keyword>
<dbReference type="GO" id="GO:0016491">
    <property type="term" value="F:oxidoreductase activity"/>
    <property type="evidence" value="ECO:0007669"/>
    <property type="project" value="InterPro"/>
</dbReference>
<evidence type="ECO:0000313" key="2">
    <source>
        <dbReference type="EMBL" id="KRK97484.1"/>
    </source>
</evidence>
<sequence>MPMPQIGADEVLVKTNAFAINAFDISVRNGVFRNSVTLLFPFILGSDAVGRIVKVGKNVKNYHVGDDVMAHPGLGAYAEFFKVATAHLGPLPSISEPYEAAGLPLSGITAYNVLVHTAQVQAGQTIAILGASGGVGSLLVQMAKALGLYVLGTDVENAREHVLSLGADEFGGYDSERVRDKFSRMADVLIDATNNGVGGVAGVEIIKDNGTYVSLTSLPTERYTRPNVTFKQTIPNPKYLDSDAFFAISLMIRNHQLHVPVSQLKPFTLEGIIEAQNIVEHNCTDGKVIITL</sequence>
<dbReference type="PATRIC" id="fig|1423776.4.peg.1530"/>
<dbReference type="InterPro" id="IPR020843">
    <property type="entry name" value="ER"/>
</dbReference>
<evidence type="ECO:0000313" key="3">
    <source>
        <dbReference type="Proteomes" id="UP000051160"/>
    </source>
</evidence>
<gene>
    <name evidence="2" type="ORF">FD04_GL001512</name>
</gene>
<comment type="caution">
    <text evidence="2">The sequence shown here is derived from an EMBL/GenBank/DDBJ whole genome shotgun (WGS) entry which is preliminary data.</text>
</comment>
<dbReference type="SUPFAM" id="SSF50129">
    <property type="entry name" value="GroES-like"/>
    <property type="match status" value="1"/>
</dbReference>
<accession>A0A0R1LNL2</accession>
<dbReference type="Pfam" id="PF08240">
    <property type="entry name" value="ADH_N"/>
    <property type="match status" value="1"/>
</dbReference>
<dbReference type="SUPFAM" id="SSF51735">
    <property type="entry name" value="NAD(P)-binding Rossmann-fold domains"/>
    <property type="match status" value="1"/>
</dbReference>
<dbReference type="Pfam" id="PF00107">
    <property type="entry name" value="ADH_zinc_N"/>
    <property type="match status" value="1"/>
</dbReference>
<dbReference type="InterPro" id="IPR011032">
    <property type="entry name" value="GroES-like_sf"/>
</dbReference>
<dbReference type="Gene3D" id="3.90.180.10">
    <property type="entry name" value="Medium-chain alcohol dehydrogenases, catalytic domain"/>
    <property type="match status" value="1"/>
</dbReference>
<proteinExistence type="predicted"/>
<dbReference type="SMART" id="SM00829">
    <property type="entry name" value="PKS_ER"/>
    <property type="match status" value="1"/>
</dbReference>
<name>A0A0R1LNL2_9LACO</name>
<dbReference type="STRING" id="1423776.FD04_GL001512"/>
<dbReference type="PANTHER" id="PTHR43482">
    <property type="entry name" value="PROTEIN AST1-RELATED"/>
    <property type="match status" value="1"/>
</dbReference>
<dbReference type="InterPro" id="IPR052585">
    <property type="entry name" value="Lipid_raft_assoc_Zn_ADH"/>
</dbReference>
<dbReference type="InterPro" id="IPR013149">
    <property type="entry name" value="ADH-like_C"/>
</dbReference>
<dbReference type="PANTHER" id="PTHR43482:SF1">
    <property type="entry name" value="PROTEIN AST1-RELATED"/>
    <property type="match status" value="1"/>
</dbReference>
<reference evidence="2 3" key="1">
    <citation type="journal article" date="2015" name="Genome Announc.">
        <title>Expanding the biotechnology potential of lactobacilli through comparative genomics of 213 strains and associated genera.</title>
        <authorList>
            <person name="Sun Z."/>
            <person name="Harris H.M."/>
            <person name="McCann A."/>
            <person name="Guo C."/>
            <person name="Argimon S."/>
            <person name="Zhang W."/>
            <person name="Yang X."/>
            <person name="Jeffery I.B."/>
            <person name="Cooney J.C."/>
            <person name="Kagawa T.F."/>
            <person name="Liu W."/>
            <person name="Song Y."/>
            <person name="Salvetti E."/>
            <person name="Wrobel A."/>
            <person name="Rasinkangas P."/>
            <person name="Parkhill J."/>
            <person name="Rea M.C."/>
            <person name="O'Sullivan O."/>
            <person name="Ritari J."/>
            <person name="Douillard F.P."/>
            <person name="Paul Ross R."/>
            <person name="Yang R."/>
            <person name="Briner A.E."/>
            <person name="Felis G.E."/>
            <person name="de Vos W.M."/>
            <person name="Barrangou R."/>
            <person name="Klaenhammer T.R."/>
            <person name="Caufield P.W."/>
            <person name="Cui Y."/>
            <person name="Zhang H."/>
            <person name="O'Toole P.W."/>
        </authorList>
    </citation>
    <scope>NUCLEOTIDE SEQUENCE [LARGE SCALE GENOMIC DNA]</scope>
    <source>
        <strain evidence="2 3">DSM 19909</strain>
    </source>
</reference>
<feature type="domain" description="Enoyl reductase (ER)" evidence="1">
    <location>
        <begin position="1"/>
        <end position="290"/>
    </location>
</feature>
<protein>
    <submittedName>
        <fullName evidence="2">Oxidoreductase</fullName>
    </submittedName>
</protein>
<dbReference type="CDD" id="cd05289">
    <property type="entry name" value="MDR_like_2"/>
    <property type="match status" value="1"/>
</dbReference>
<evidence type="ECO:0000259" key="1">
    <source>
        <dbReference type="SMART" id="SM00829"/>
    </source>
</evidence>
<dbReference type="InterPro" id="IPR013154">
    <property type="entry name" value="ADH-like_N"/>
</dbReference>